<feature type="domain" description="Prepilin type IV endopeptidase peptidase" evidence="8">
    <location>
        <begin position="118"/>
        <end position="230"/>
    </location>
</feature>
<proteinExistence type="inferred from homology"/>
<keyword evidence="5 7" id="KW-1133">Transmembrane helix</keyword>
<evidence type="ECO:0000313" key="11">
    <source>
        <dbReference type="Proteomes" id="UP000176187"/>
    </source>
</evidence>
<evidence type="ECO:0000256" key="2">
    <source>
        <dbReference type="ARBA" id="ARBA00005801"/>
    </source>
</evidence>
<dbReference type="GO" id="GO:0006465">
    <property type="term" value="P:signal peptide processing"/>
    <property type="evidence" value="ECO:0007669"/>
    <property type="project" value="TreeGrafter"/>
</dbReference>
<dbReference type="InterPro" id="IPR010627">
    <property type="entry name" value="Prepilin_pept_A24_N"/>
</dbReference>
<accession>A0A1F6WV12</accession>
<reference evidence="10 11" key="1">
    <citation type="journal article" date="2016" name="Nat. Commun.">
        <title>Thousands of microbial genomes shed light on interconnected biogeochemical processes in an aquifer system.</title>
        <authorList>
            <person name="Anantharaman K."/>
            <person name="Brown C.T."/>
            <person name="Hug L.A."/>
            <person name="Sharon I."/>
            <person name="Castelle C.J."/>
            <person name="Probst A.J."/>
            <person name="Thomas B.C."/>
            <person name="Singh A."/>
            <person name="Wilkins M.J."/>
            <person name="Karaoz U."/>
            <person name="Brodie E.L."/>
            <person name="Williams K.H."/>
            <person name="Hubbard S.S."/>
            <person name="Banfield J.F."/>
        </authorList>
    </citation>
    <scope>NUCLEOTIDE SEQUENCE [LARGE SCALE GENOMIC DNA]</scope>
</reference>
<comment type="similarity">
    <text evidence="2">Belongs to the peptidase A24 family.</text>
</comment>
<evidence type="ECO:0000256" key="3">
    <source>
        <dbReference type="ARBA" id="ARBA00022475"/>
    </source>
</evidence>
<evidence type="ECO:0008006" key="12">
    <source>
        <dbReference type="Google" id="ProtNLM"/>
    </source>
</evidence>
<dbReference type="Pfam" id="PF01478">
    <property type="entry name" value="Peptidase_A24"/>
    <property type="match status" value="1"/>
</dbReference>
<gene>
    <name evidence="10" type="ORF">A3A05_03155</name>
</gene>
<dbReference type="Gene3D" id="1.20.120.1220">
    <property type="match status" value="1"/>
</dbReference>
<feature type="transmembrane region" description="Helical" evidence="7">
    <location>
        <begin position="107"/>
        <end position="128"/>
    </location>
</feature>
<keyword evidence="4 7" id="KW-0812">Transmembrane</keyword>
<evidence type="ECO:0000256" key="1">
    <source>
        <dbReference type="ARBA" id="ARBA00004651"/>
    </source>
</evidence>
<evidence type="ECO:0000259" key="8">
    <source>
        <dbReference type="Pfam" id="PF01478"/>
    </source>
</evidence>
<dbReference type="GO" id="GO:0005886">
    <property type="term" value="C:plasma membrane"/>
    <property type="evidence" value="ECO:0007669"/>
    <property type="project" value="UniProtKB-SubCell"/>
</dbReference>
<feature type="domain" description="Prepilin peptidase A24 N-terminal" evidence="9">
    <location>
        <begin position="15"/>
        <end position="97"/>
    </location>
</feature>
<evidence type="ECO:0000313" key="10">
    <source>
        <dbReference type="EMBL" id="OGI85722.1"/>
    </source>
</evidence>
<keyword evidence="3" id="KW-1003">Cell membrane</keyword>
<feature type="transmembrane region" description="Helical" evidence="7">
    <location>
        <begin position="247"/>
        <end position="268"/>
    </location>
</feature>
<dbReference type="Pfam" id="PF06750">
    <property type="entry name" value="A24_N_bact"/>
    <property type="match status" value="1"/>
</dbReference>
<feature type="transmembrane region" description="Helical" evidence="7">
    <location>
        <begin position="78"/>
        <end position="95"/>
    </location>
</feature>
<dbReference type="EMBL" id="MFUY01000024">
    <property type="protein sequence ID" value="OGI85722.1"/>
    <property type="molecule type" value="Genomic_DNA"/>
</dbReference>
<dbReference type="PANTHER" id="PTHR30487:SF0">
    <property type="entry name" value="PREPILIN LEADER PEPTIDASE_N-METHYLTRANSFERASE-RELATED"/>
    <property type="match status" value="1"/>
</dbReference>
<protein>
    <recommendedName>
        <fullName evidence="12">Peptidase A24A N-terminal domain-containing protein</fullName>
    </recommendedName>
</protein>
<evidence type="ECO:0000256" key="5">
    <source>
        <dbReference type="ARBA" id="ARBA00022989"/>
    </source>
</evidence>
<name>A0A1F6WV12_9BACT</name>
<organism evidence="10 11">
    <name type="scientific">Candidatus Nomurabacteria bacterium RIFCSPLOWO2_01_FULL_41_12</name>
    <dbReference type="NCBI Taxonomy" id="1801774"/>
    <lineage>
        <taxon>Bacteria</taxon>
        <taxon>Candidatus Nomuraibacteriota</taxon>
    </lineage>
</organism>
<evidence type="ECO:0000256" key="4">
    <source>
        <dbReference type="ARBA" id="ARBA00022692"/>
    </source>
</evidence>
<comment type="subcellular location">
    <subcellularLocation>
        <location evidence="1">Cell membrane</location>
        <topology evidence="1">Multi-pass membrane protein</topology>
    </subcellularLocation>
</comment>
<feature type="transmembrane region" description="Helical" evidence="7">
    <location>
        <begin position="134"/>
        <end position="154"/>
    </location>
</feature>
<dbReference type="STRING" id="1801774.A3A05_03155"/>
<evidence type="ECO:0000256" key="6">
    <source>
        <dbReference type="ARBA" id="ARBA00023136"/>
    </source>
</evidence>
<evidence type="ECO:0000259" key="9">
    <source>
        <dbReference type="Pfam" id="PF06750"/>
    </source>
</evidence>
<dbReference type="PANTHER" id="PTHR30487">
    <property type="entry name" value="TYPE 4 PREPILIN-LIKE PROTEINS LEADER PEPTIDE-PROCESSING ENZYME"/>
    <property type="match status" value="1"/>
</dbReference>
<evidence type="ECO:0000256" key="7">
    <source>
        <dbReference type="SAM" id="Phobius"/>
    </source>
</evidence>
<comment type="caution">
    <text evidence="10">The sequence shown here is derived from an EMBL/GenBank/DDBJ whole genome shotgun (WGS) entry which is preliminary data.</text>
</comment>
<sequence length="269" mass="30315">MISTLTLFIIAGFFVFGLVIGSFLNVVICRWNTKKSLGGRSACMSCRNQLCWYELIPLISFITLRGRCRSCQTRISVLYPSVEILTGLTFVALFLKFQDIFSISLPVFTVTYMYYATMFSFLIVIAAYDLRHKIIPDILSFVFGVLGFTGLFFFNTDNFIWFYPHIPSVLDFLSGPLIALPFALFWLASYGAWMGLGDAKLVLGLGWLLGISASFSAIIFAFWAGAIIGLCLIFFKRGYSMKSEIPFALYLVLGTFLVFLFDLNLFAYA</sequence>
<dbReference type="GO" id="GO:0004190">
    <property type="term" value="F:aspartic-type endopeptidase activity"/>
    <property type="evidence" value="ECO:0007669"/>
    <property type="project" value="InterPro"/>
</dbReference>
<dbReference type="InterPro" id="IPR050882">
    <property type="entry name" value="Prepilin_peptidase/N-MTase"/>
</dbReference>
<dbReference type="InterPro" id="IPR000045">
    <property type="entry name" value="Prepilin_IV_endopep_pep"/>
</dbReference>
<feature type="transmembrane region" description="Helical" evidence="7">
    <location>
        <begin position="6"/>
        <end position="29"/>
    </location>
</feature>
<feature type="transmembrane region" description="Helical" evidence="7">
    <location>
        <begin position="207"/>
        <end position="235"/>
    </location>
</feature>
<dbReference type="Proteomes" id="UP000176187">
    <property type="component" value="Unassembled WGS sequence"/>
</dbReference>
<dbReference type="AlphaFoldDB" id="A0A1F6WV12"/>
<feature type="transmembrane region" description="Helical" evidence="7">
    <location>
        <begin position="166"/>
        <end position="187"/>
    </location>
</feature>
<keyword evidence="6 7" id="KW-0472">Membrane</keyword>